<feature type="domain" description="SEP" evidence="3">
    <location>
        <begin position="80"/>
        <end position="146"/>
    </location>
</feature>
<dbReference type="Gene3D" id="3.30.420.210">
    <property type="entry name" value="SEP domain"/>
    <property type="match status" value="1"/>
</dbReference>
<comment type="caution">
    <text evidence="7">The sequence shown here is derived from an EMBL/GenBank/DDBJ whole genome shotgun (WGS) entry which is preliminary data.</text>
</comment>
<dbReference type="Proteomes" id="UP000285430">
    <property type="component" value="Unassembled WGS sequence"/>
</dbReference>
<dbReference type="GO" id="GO:0007030">
    <property type="term" value="P:Golgi organization"/>
    <property type="evidence" value="ECO:0007669"/>
    <property type="project" value="TreeGrafter"/>
</dbReference>
<evidence type="ECO:0000313" key="16">
    <source>
        <dbReference type="Proteomes" id="UP000285430"/>
    </source>
</evidence>
<dbReference type="PANTHER" id="PTHR23333">
    <property type="entry name" value="UBX DOMAIN CONTAINING PROTEIN"/>
    <property type="match status" value="1"/>
</dbReference>
<dbReference type="EMBL" id="QUTE01006844">
    <property type="protein sequence ID" value="RHZ31423.1"/>
    <property type="molecule type" value="Genomic_DNA"/>
</dbReference>
<dbReference type="Proteomes" id="UP000285712">
    <property type="component" value="Unassembled WGS sequence"/>
</dbReference>
<evidence type="ECO:0000259" key="2">
    <source>
        <dbReference type="PROSITE" id="PS50033"/>
    </source>
</evidence>
<dbReference type="PROSITE" id="PS50033">
    <property type="entry name" value="UBX"/>
    <property type="match status" value="1"/>
</dbReference>
<dbReference type="PANTHER" id="PTHR23333:SF20">
    <property type="entry name" value="NSFL1 COFACTOR P47"/>
    <property type="match status" value="1"/>
</dbReference>
<dbReference type="Proteomes" id="UP000265427">
    <property type="component" value="Unassembled WGS sequence"/>
</dbReference>
<dbReference type="GO" id="GO:0005634">
    <property type="term" value="C:nucleus"/>
    <property type="evidence" value="ECO:0007669"/>
    <property type="project" value="TreeGrafter"/>
</dbReference>
<dbReference type="Pfam" id="PF08059">
    <property type="entry name" value="SEP"/>
    <property type="match status" value="1"/>
</dbReference>
<dbReference type="GO" id="GO:0043130">
    <property type="term" value="F:ubiquitin binding"/>
    <property type="evidence" value="ECO:0007669"/>
    <property type="project" value="TreeGrafter"/>
</dbReference>
<evidence type="ECO:0000313" key="4">
    <source>
        <dbReference type="EMBL" id="RHX98713.1"/>
    </source>
</evidence>
<evidence type="ECO:0000313" key="8">
    <source>
        <dbReference type="EMBL" id="RHY90111.1"/>
    </source>
</evidence>
<dbReference type="Proteomes" id="UP000283543">
    <property type="component" value="Unassembled WGS sequence"/>
</dbReference>
<dbReference type="Proteomes" id="UP000266239">
    <property type="component" value="Unassembled WGS sequence"/>
</dbReference>
<dbReference type="Proteomes" id="UP000266196">
    <property type="component" value="Unassembled WGS sequence"/>
</dbReference>
<dbReference type="AlphaFoldDB" id="A0A397DK82"/>
<feature type="compositionally biased region" description="Low complexity" evidence="1">
    <location>
        <begin position="38"/>
        <end position="55"/>
    </location>
</feature>
<dbReference type="InterPro" id="IPR029071">
    <property type="entry name" value="Ubiquitin-like_domsf"/>
</dbReference>
<gene>
    <name evidence="5" type="ORF">DYB25_004813</name>
    <name evidence="7" type="ORF">DYB30_006996</name>
    <name evidence="10" type="ORF">DYB31_004019</name>
    <name evidence="6" type="ORF">DYB34_000835</name>
    <name evidence="8" type="ORF">DYB35_004465</name>
    <name evidence="4" type="ORF">DYB36_012336</name>
    <name evidence="9" type="ORF">DYB37_003968</name>
</gene>
<proteinExistence type="predicted"/>
<dbReference type="GO" id="GO:0061025">
    <property type="term" value="P:membrane fusion"/>
    <property type="evidence" value="ECO:0007669"/>
    <property type="project" value="TreeGrafter"/>
</dbReference>
<evidence type="ECO:0000313" key="7">
    <source>
        <dbReference type="EMBL" id="RHY66708.1"/>
    </source>
</evidence>
<dbReference type="SUPFAM" id="SSF54236">
    <property type="entry name" value="Ubiquitin-like"/>
    <property type="match status" value="1"/>
</dbReference>
<feature type="region of interest" description="Disordered" evidence="1">
    <location>
        <begin position="1"/>
        <end position="55"/>
    </location>
</feature>
<evidence type="ECO:0000313" key="13">
    <source>
        <dbReference type="Proteomes" id="UP000266239"/>
    </source>
</evidence>
<name>A0A397DK82_APHAT</name>
<evidence type="ECO:0000313" key="5">
    <source>
        <dbReference type="EMBL" id="RHY25118.1"/>
    </source>
</evidence>
<dbReference type="EMBL" id="QUTA01003030">
    <property type="protein sequence ID" value="RHY25118.1"/>
    <property type="molecule type" value="Genomic_DNA"/>
</dbReference>
<evidence type="ECO:0000313" key="14">
    <source>
        <dbReference type="Proteomes" id="UP000266643"/>
    </source>
</evidence>
<dbReference type="GO" id="GO:0031468">
    <property type="term" value="P:nuclear membrane reassembly"/>
    <property type="evidence" value="ECO:0007669"/>
    <property type="project" value="TreeGrafter"/>
</dbReference>
<dbReference type="EMBL" id="QUSZ01009808">
    <property type="protein sequence ID" value="RHX98713.1"/>
    <property type="molecule type" value="Genomic_DNA"/>
</dbReference>
<dbReference type="GO" id="GO:0005829">
    <property type="term" value="C:cytosol"/>
    <property type="evidence" value="ECO:0007669"/>
    <property type="project" value="TreeGrafter"/>
</dbReference>
<dbReference type="EMBL" id="QUTH01004503">
    <property type="protein sequence ID" value="RHZ13506.1"/>
    <property type="molecule type" value="Genomic_DNA"/>
</dbReference>
<protein>
    <recommendedName>
        <fullName evidence="18">SEP domain-containing protein</fullName>
    </recommendedName>
</protein>
<dbReference type="VEuPathDB" id="FungiDB:H257_08717"/>
<evidence type="ECO:0000313" key="17">
    <source>
        <dbReference type="Proteomes" id="UP000285712"/>
    </source>
</evidence>
<evidence type="ECO:0000259" key="3">
    <source>
        <dbReference type="PROSITE" id="PS51399"/>
    </source>
</evidence>
<dbReference type="EMBL" id="QUTG01003841">
    <property type="protein sequence ID" value="RHY90111.1"/>
    <property type="molecule type" value="Genomic_DNA"/>
</dbReference>
<dbReference type="InterPro" id="IPR012989">
    <property type="entry name" value="SEP_domain"/>
</dbReference>
<evidence type="ECO:0000256" key="1">
    <source>
        <dbReference type="SAM" id="MobiDB-lite"/>
    </source>
</evidence>
<dbReference type="SMART" id="SM00553">
    <property type="entry name" value="SEP"/>
    <property type="match status" value="1"/>
</dbReference>
<reference evidence="11 12" key="1">
    <citation type="submission" date="2018-08" db="EMBL/GenBank/DDBJ databases">
        <title>Aphanomyces genome sequencing and annotation.</title>
        <authorList>
            <person name="Minardi D."/>
            <person name="Oidtmann B."/>
            <person name="Van Der Giezen M."/>
            <person name="Studholme D.J."/>
        </authorList>
    </citation>
    <scope>NUCLEOTIDE SEQUENCE [LARGE SCALE GENOMIC DNA]</scope>
    <source>
        <strain evidence="10 12">197901</strain>
        <strain evidence="7 14">D2</strain>
        <strain evidence="9 16">Da</strain>
        <strain evidence="4 11">Kv</strain>
        <strain evidence="6 15">Si</strain>
        <strain evidence="8 17">Sv</strain>
        <strain evidence="5 13">Yx</strain>
    </source>
</reference>
<feature type="domain" description="UBX" evidence="2">
    <location>
        <begin position="188"/>
        <end position="263"/>
    </location>
</feature>
<dbReference type="EMBL" id="QUTD01004667">
    <property type="protein sequence ID" value="RHY66708.1"/>
    <property type="molecule type" value="Genomic_DNA"/>
</dbReference>
<evidence type="ECO:0000313" key="10">
    <source>
        <dbReference type="EMBL" id="RHZ31423.1"/>
    </source>
</evidence>
<dbReference type="Gene3D" id="3.10.20.90">
    <property type="entry name" value="Phosphatidylinositol 3-kinase Catalytic Subunit, Chain A, domain 1"/>
    <property type="match status" value="1"/>
</dbReference>
<dbReference type="CDD" id="cd01770">
    <property type="entry name" value="UBX_UBXN2"/>
    <property type="match status" value="1"/>
</dbReference>
<dbReference type="GO" id="GO:0043161">
    <property type="term" value="P:proteasome-mediated ubiquitin-dependent protein catabolic process"/>
    <property type="evidence" value="ECO:0007669"/>
    <property type="project" value="TreeGrafter"/>
</dbReference>
<evidence type="ECO:0008006" key="18">
    <source>
        <dbReference type="Google" id="ProtNLM"/>
    </source>
</evidence>
<evidence type="ECO:0000313" key="15">
    <source>
        <dbReference type="Proteomes" id="UP000283543"/>
    </source>
</evidence>
<accession>A0A397DK82</accession>
<dbReference type="SUPFAM" id="SSF102848">
    <property type="entry name" value="NSFL1 (p97 ATPase) cofactor p47, SEP domain"/>
    <property type="match status" value="1"/>
</dbReference>
<organism evidence="7 14">
    <name type="scientific">Aphanomyces astaci</name>
    <name type="common">Crayfish plague agent</name>
    <dbReference type="NCBI Taxonomy" id="112090"/>
    <lineage>
        <taxon>Eukaryota</taxon>
        <taxon>Sar</taxon>
        <taxon>Stramenopiles</taxon>
        <taxon>Oomycota</taxon>
        <taxon>Saprolegniomycetes</taxon>
        <taxon>Saprolegniales</taxon>
        <taxon>Verrucalvaceae</taxon>
        <taxon>Aphanomyces</taxon>
    </lineage>
</organism>
<evidence type="ECO:0000313" key="6">
    <source>
        <dbReference type="EMBL" id="RHY42381.1"/>
    </source>
</evidence>
<dbReference type="InterPro" id="IPR001012">
    <property type="entry name" value="UBX_dom"/>
</dbReference>
<dbReference type="Proteomes" id="UP000266643">
    <property type="component" value="Unassembled WGS sequence"/>
</dbReference>
<dbReference type="GO" id="GO:0000045">
    <property type="term" value="P:autophagosome assembly"/>
    <property type="evidence" value="ECO:0007669"/>
    <property type="project" value="TreeGrafter"/>
</dbReference>
<dbReference type="InterPro" id="IPR036241">
    <property type="entry name" value="NSFL1C_SEP_dom_sf"/>
</dbReference>
<evidence type="ECO:0000313" key="12">
    <source>
        <dbReference type="Proteomes" id="UP000266196"/>
    </source>
</evidence>
<dbReference type="SMART" id="SM00166">
    <property type="entry name" value="UBX"/>
    <property type="match status" value="1"/>
</dbReference>
<dbReference type="Pfam" id="PF00789">
    <property type="entry name" value="UBX"/>
    <property type="match status" value="1"/>
</dbReference>
<dbReference type="EMBL" id="QUTB01008482">
    <property type="protein sequence ID" value="RHY42381.1"/>
    <property type="molecule type" value="Genomic_DNA"/>
</dbReference>
<evidence type="ECO:0000313" key="11">
    <source>
        <dbReference type="Proteomes" id="UP000265427"/>
    </source>
</evidence>
<dbReference type="PROSITE" id="PS51399">
    <property type="entry name" value="SEP"/>
    <property type="match status" value="1"/>
</dbReference>
<sequence length="265" mass="28365">MANVFGFGRMRDEQKDDDEEKQAYYTGGTSSHGGGSGLSVYGNPTGAAGGNPNVDNIISRAQQQGREAAEGGSASGAAVIPAHVITFYAEGFTVDEGEYRRRDDESNREFLSAIERGHVPRELEALHQRGEHVDISLVDKRHEQYQGKPKPQYEAFAGAGQSMGASAVDASAIVRDVDTSATLKPVDTTQPTTVVQIRLANGSRVRETLNTTHTVQDLHAILRREGAATQSYVLLAGFPPKPITDMQATLEAAGLLGAAITQKWA</sequence>
<evidence type="ECO:0000313" key="9">
    <source>
        <dbReference type="EMBL" id="RHZ13506.1"/>
    </source>
</evidence>